<evidence type="ECO:0000256" key="4">
    <source>
        <dbReference type="ARBA" id="ARBA00022683"/>
    </source>
</evidence>
<evidence type="ECO:0000313" key="8">
    <source>
        <dbReference type="EMBL" id="AXI10520.1"/>
    </source>
</evidence>
<dbReference type="PANTHER" id="PTHR34382:SF7">
    <property type="entry name" value="PTS SYSTEM N,N'-DIACETYLCHITOBIOSE-SPECIFIC EIIA COMPONENT"/>
    <property type="match status" value="1"/>
</dbReference>
<dbReference type="GO" id="GO:0016740">
    <property type="term" value="F:transferase activity"/>
    <property type="evidence" value="ECO:0007669"/>
    <property type="project" value="UniProtKB-KW"/>
</dbReference>
<evidence type="ECO:0000256" key="3">
    <source>
        <dbReference type="ARBA" id="ARBA00022679"/>
    </source>
</evidence>
<dbReference type="PROSITE" id="PS51095">
    <property type="entry name" value="PTS_EIIA_TYPE_3"/>
    <property type="match status" value="1"/>
</dbReference>
<dbReference type="InterPro" id="IPR036542">
    <property type="entry name" value="PTS_IIA_lac/cel_sf"/>
</dbReference>
<evidence type="ECO:0000256" key="7">
    <source>
        <dbReference type="PROSITE-ProRule" id="PRU00418"/>
    </source>
</evidence>
<dbReference type="GO" id="GO:0009401">
    <property type="term" value="P:phosphoenolpyruvate-dependent sugar phosphotransferase system"/>
    <property type="evidence" value="ECO:0007669"/>
    <property type="project" value="UniProtKB-KW"/>
</dbReference>
<comment type="cofactor">
    <cofactor evidence="6">
        <name>Mg(2+)</name>
        <dbReference type="ChEBI" id="CHEBI:18420"/>
    </cofactor>
    <text evidence="6">Binds 1 Mg(2+) ion per trimer.</text>
</comment>
<dbReference type="Gene3D" id="1.20.58.80">
    <property type="entry name" value="Phosphotransferase system, lactose/cellobiose-type IIA subunit"/>
    <property type="match status" value="1"/>
</dbReference>
<keyword evidence="4" id="KW-0598">Phosphotransferase system</keyword>
<dbReference type="GO" id="GO:0046872">
    <property type="term" value="F:metal ion binding"/>
    <property type="evidence" value="ECO:0007669"/>
    <property type="project" value="UniProtKB-KW"/>
</dbReference>
<dbReference type="CDD" id="cd00215">
    <property type="entry name" value="PTS_IIA_lac"/>
    <property type="match status" value="1"/>
</dbReference>
<keyword evidence="2" id="KW-0762">Sugar transport</keyword>
<dbReference type="RefSeq" id="WP_114917805.1">
    <property type="nucleotide sequence ID" value="NZ_CP024848.1"/>
</dbReference>
<dbReference type="InterPro" id="IPR003188">
    <property type="entry name" value="PTS_IIA_lac/cel"/>
</dbReference>
<protein>
    <submittedName>
        <fullName evidence="8">PTS cellobiose transporter subunit IIA</fullName>
    </submittedName>
</protein>
<dbReference type="SUPFAM" id="SSF46973">
    <property type="entry name" value="Enzyme IIa from lactose specific PTS, IIa-lac"/>
    <property type="match status" value="1"/>
</dbReference>
<evidence type="ECO:0000256" key="2">
    <source>
        <dbReference type="ARBA" id="ARBA00022597"/>
    </source>
</evidence>
<dbReference type="AlphaFoldDB" id="A0A345PKJ0"/>
<keyword evidence="6" id="KW-0479">Metal-binding</keyword>
<keyword evidence="9" id="KW-1185">Reference proteome</keyword>
<evidence type="ECO:0000256" key="6">
    <source>
        <dbReference type="PIRSR" id="PIRSR000699-2"/>
    </source>
</evidence>
<dbReference type="EMBL" id="CP024848">
    <property type="protein sequence ID" value="AXI10520.1"/>
    <property type="molecule type" value="Genomic_DNA"/>
</dbReference>
<dbReference type="KEGG" id="ocn:CUC15_16960"/>
<sequence>MTKDELYNISFQLILHSGNARSSAMEAINEAKMENFDEAKRKITESDEELILAHKFQTKLIQGEARGERFDIPIILVHAQDHLMTAITLKELANEIIEVRQDMHHLTNN</sequence>
<dbReference type="Pfam" id="PF02255">
    <property type="entry name" value="PTS_IIA"/>
    <property type="match status" value="1"/>
</dbReference>
<feature type="active site" description="Tele-phosphohistidine intermediate" evidence="5">
    <location>
        <position position="78"/>
    </location>
</feature>
<evidence type="ECO:0000256" key="1">
    <source>
        <dbReference type="ARBA" id="ARBA00022448"/>
    </source>
</evidence>
<organism evidence="8 9">
    <name type="scientific">Oceanobacillus zhaokaii</name>
    <dbReference type="NCBI Taxonomy" id="2052660"/>
    <lineage>
        <taxon>Bacteria</taxon>
        <taxon>Bacillati</taxon>
        <taxon>Bacillota</taxon>
        <taxon>Bacilli</taxon>
        <taxon>Bacillales</taxon>
        <taxon>Bacillaceae</taxon>
        <taxon>Oceanobacillus</taxon>
    </lineage>
</organism>
<reference evidence="9" key="1">
    <citation type="submission" date="2017-11" db="EMBL/GenBank/DDBJ databases">
        <authorList>
            <person name="Zhu W."/>
        </authorList>
    </citation>
    <scope>NUCLEOTIDE SEQUENCE [LARGE SCALE GENOMIC DNA]</scope>
    <source>
        <strain evidence="9">160</strain>
    </source>
</reference>
<dbReference type="OrthoDB" id="350602at2"/>
<gene>
    <name evidence="8" type="primary">celC</name>
    <name evidence="8" type="ORF">CUC15_16960</name>
</gene>
<feature type="modified residue" description="Phosphohistidine; by HPr" evidence="7">
    <location>
        <position position="78"/>
    </location>
</feature>
<evidence type="ECO:0000313" key="9">
    <source>
        <dbReference type="Proteomes" id="UP000253908"/>
    </source>
</evidence>
<name>A0A345PKJ0_9BACI</name>
<dbReference type="PIRSF" id="PIRSF000699">
    <property type="entry name" value="PTS_IILac_III"/>
    <property type="match status" value="1"/>
</dbReference>
<keyword evidence="3" id="KW-0808">Transferase</keyword>
<feature type="binding site" evidence="6">
    <location>
        <position position="81"/>
    </location>
    <ligand>
        <name>Mg(2+)</name>
        <dbReference type="ChEBI" id="CHEBI:18420"/>
        <note>ligand shared between all trimeric partners</note>
    </ligand>
</feature>
<keyword evidence="1" id="KW-0813">Transport</keyword>
<dbReference type="PANTHER" id="PTHR34382">
    <property type="entry name" value="PTS SYSTEM N,N'-DIACETYLCHITOBIOSE-SPECIFIC EIIA COMPONENT"/>
    <property type="match status" value="1"/>
</dbReference>
<proteinExistence type="predicted"/>
<accession>A0A345PKJ0</accession>
<evidence type="ECO:0000256" key="5">
    <source>
        <dbReference type="PIRSR" id="PIRSR000699-1"/>
    </source>
</evidence>
<dbReference type="Proteomes" id="UP000253908">
    <property type="component" value="Chromosome"/>
</dbReference>
<keyword evidence="6" id="KW-0460">Magnesium</keyword>